<comment type="caution">
    <text evidence="1">The sequence shown here is derived from an EMBL/GenBank/DDBJ whole genome shotgun (WGS) entry which is preliminary data.</text>
</comment>
<proteinExistence type="predicted"/>
<organism evidence="1">
    <name type="scientific">marine sediment metagenome</name>
    <dbReference type="NCBI Taxonomy" id="412755"/>
    <lineage>
        <taxon>unclassified sequences</taxon>
        <taxon>metagenomes</taxon>
        <taxon>ecological metagenomes</taxon>
    </lineage>
</organism>
<dbReference type="EMBL" id="BART01040935">
    <property type="protein sequence ID" value="GAH21836.1"/>
    <property type="molecule type" value="Genomic_DNA"/>
</dbReference>
<gene>
    <name evidence="1" type="ORF">S01H4_66254</name>
</gene>
<reference evidence="1" key="1">
    <citation type="journal article" date="2014" name="Front. Microbiol.">
        <title>High frequency of phylogenetically diverse reductive dehalogenase-homologous genes in deep subseafloor sedimentary metagenomes.</title>
        <authorList>
            <person name="Kawai M."/>
            <person name="Futagami T."/>
            <person name="Toyoda A."/>
            <person name="Takaki Y."/>
            <person name="Nishi S."/>
            <person name="Hori S."/>
            <person name="Arai W."/>
            <person name="Tsubouchi T."/>
            <person name="Morono Y."/>
            <person name="Uchiyama I."/>
            <person name="Ito T."/>
            <person name="Fujiyama A."/>
            <person name="Inagaki F."/>
            <person name="Takami H."/>
        </authorList>
    </citation>
    <scope>NUCLEOTIDE SEQUENCE</scope>
    <source>
        <strain evidence="1">Expedition CK06-06</strain>
    </source>
</reference>
<accession>X1DLP6</accession>
<evidence type="ECO:0000313" key="1">
    <source>
        <dbReference type="EMBL" id="GAH21836.1"/>
    </source>
</evidence>
<protein>
    <submittedName>
        <fullName evidence="1">Uncharacterized protein</fullName>
    </submittedName>
</protein>
<sequence>MPRPSHTANVNKPFYVKLYFPPQVTLYSILLVDNITQLANLFFAKIF</sequence>
<dbReference type="AlphaFoldDB" id="X1DLP6"/>
<feature type="non-terminal residue" evidence="1">
    <location>
        <position position="47"/>
    </location>
</feature>
<name>X1DLP6_9ZZZZ</name>